<accession>A0A4R4FFD0</accession>
<keyword evidence="4 7" id="KW-1133">Transmembrane helix</keyword>
<feature type="transmembrane region" description="Helical" evidence="7">
    <location>
        <begin position="372"/>
        <end position="393"/>
    </location>
</feature>
<dbReference type="PANTHER" id="PTHR30474">
    <property type="entry name" value="CELL CYCLE PROTEIN"/>
    <property type="match status" value="1"/>
</dbReference>
<feature type="transmembrane region" description="Helical" evidence="7">
    <location>
        <begin position="178"/>
        <end position="200"/>
    </location>
</feature>
<feature type="transmembrane region" description="Helical" evidence="7">
    <location>
        <begin position="339"/>
        <end position="360"/>
    </location>
</feature>
<dbReference type="GO" id="GO:0005886">
    <property type="term" value="C:plasma membrane"/>
    <property type="evidence" value="ECO:0007669"/>
    <property type="project" value="TreeGrafter"/>
</dbReference>
<dbReference type="EMBL" id="SMMX01000004">
    <property type="protein sequence ID" value="TDA22374.1"/>
    <property type="molecule type" value="Genomic_DNA"/>
</dbReference>
<evidence type="ECO:0000256" key="2">
    <source>
        <dbReference type="ARBA" id="ARBA00022692"/>
    </source>
</evidence>
<feature type="transmembrane region" description="Helical" evidence="7">
    <location>
        <begin position="45"/>
        <end position="62"/>
    </location>
</feature>
<dbReference type="RefSeq" id="WP_132276393.1">
    <property type="nucleotide sequence ID" value="NZ_JAOBST010000024.1"/>
</dbReference>
<evidence type="ECO:0000313" key="9">
    <source>
        <dbReference type="Proteomes" id="UP000295710"/>
    </source>
</evidence>
<feature type="transmembrane region" description="Helical" evidence="7">
    <location>
        <begin position="405"/>
        <end position="429"/>
    </location>
</feature>
<sequence length="490" mass="54914">MVNIIFELSKYLMIILITMYTYLCFSIFGYQDPDRKKSMLRRQNVLMYMIHIIAFLVMYLETEDIKLLAFYLMQVVLFGATILLYTILYPKVSRLVVNNLCMLLSIGLIMLTRLNYTNAMKQFVIAAGAIAISLAVPVIIRKFKKLAEWRKIYAIAGIVSLGIVAVVGQVSYGAKLGFTIAGINIQPSELVKIIFVFFVASSFKMSLEFKNIVITTALAAFHVLILVVSKDLGAALIIFIVYLVMLYVATRQPLYILAGLGAGSVASVGAYYLFNHVRTRVVVWRDPFAAYDNGGYQVAQSLFAIGTGSWFGLGLCQGEPDMIPVADSDFIFSVISEEMGLIFALCIILICVSCYVMFLNIAMQLHSMFYKLVALGLGTCYIFQVFLTIGGVTKFIPSTGVTLPLVSYGGSSLLSTMIMFAIIQGLYILREDEEEDIERKKKERLRAKRSGQEVKKKRRKTTDVPQRPQRGQQGRQAPEKGKARPKQRVR</sequence>
<comment type="caution">
    <text evidence="8">The sequence shown here is derived from an EMBL/GenBank/DDBJ whole genome shotgun (WGS) entry which is preliminary data.</text>
</comment>
<feature type="transmembrane region" description="Helical" evidence="7">
    <location>
        <begin position="254"/>
        <end position="274"/>
    </location>
</feature>
<comment type="subcellular location">
    <subcellularLocation>
        <location evidence="1">Membrane</location>
        <topology evidence="1">Multi-pass membrane protein</topology>
    </subcellularLocation>
</comment>
<feature type="transmembrane region" description="Helical" evidence="7">
    <location>
        <begin position="122"/>
        <end position="140"/>
    </location>
</feature>
<evidence type="ECO:0000256" key="7">
    <source>
        <dbReference type="SAM" id="Phobius"/>
    </source>
</evidence>
<evidence type="ECO:0000256" key="1">
    <source>
        <dbReference type="ARBA" id="ARBA00004141"/>
    </source>
</evidence>
<name>A0A4R4FFD0_9FIRM</name>
<feature type="compositionally biased region" description="Low complexity" evidence="6">
    <location>
        <begin position="465"/>
        <end position="476"/>
    </location>
</feature>
<evidence type="ECO:0000256" key="6">
    <source>
        <dbReference type="SAM" id="MobiDB-lite"/>
    </source>
</evidence>
<dbReference type="Pfam" id="PF01098">
    <property type="entry name" value="FTSW_RODA_SPOVE"/>
    <property type="match status" value="1"/>
</dbReference>
<feature type="region of interest" description="Disordered" evidence="6">
    <location>
        <begin position="439"/>
        <end position="490"/>
    </location>
</feature>
<evidence type="ECO:0000256" key="4">
    <source>
        <dbReference type="ARBA" id="ARBA00022989"/>
    </source>
</evidence>
<dbReference type="GO" id="GO:0008360">
    <property type="term" value="P:regulation of cell shape"/>
    <property type="evidence" value="ECO:0007669"/>
    <property type="project" value="UniProtKB-KW"/>
</dbReference>
<organism evidence="8 9">
    <name type="scientific">Extibacter muris</name>
    <dbReference type="NCBI Taxonomy" id="1796622"/>
    <lineage>
        <taxon>Bacteria</taxon>
        <taxon>Bacillati</taxon>
        <taxon>Bacillota</taxon>
        <taxon>Clostridia</taxon>
        <taxon>Lachnospirales</taxon>
        <taxon>Lachnospiraceae</taxon>
        <taxon>Extibacter</taxon>
    </lineage>
</organism>
<feature type="transmembrane region" description="Helical" evidence="7">
    <location>
        <begin position="95"/>
        <end position="116"/>
    </location>
</feature>
<protein>
    <submittedName>
        <fullName evidence="8">FtsW/RodA/SpoVE family cell cycle protein</fullName>
    </submittedName>
</protein>
<dbReference type="AlphaFoldDB" id="A0A4R4FFD0"/>
<proteinExistence type="predicted"/>
<evidence type="ECO:0000313" key="8">
    <source>
        <dbReference type="EMBL" id="TDA22374.1"/>
    </source>
</evidence>
<keyword evidence="9" id="KW-1185">Reference proteome</keyword>
<feature type="compositionally biased region" description="Basic residues" evidence="6">
    <location>
        <begin position="441"/>
        <end position="460"/>
    </location>
</feature>
<feature type="transmembrane region" description="Helical" evidence="7">
    <location>
        <begin position="68"/>
        <end position="88"/>
    </location>
</feature>
<feature type="transmembrane region" description="Helical" evidence="7">
    <location>
        <begin position="232"/>
        <end position="249"/>
    </location>
</feature>
<evidence type="ECO:0000256" key="5">
    <source>
        <dbReference type="ARBA" id="ARBA00023136"/>
    </source>
</evidence>
<dbReference type="PANTHER" id="PTHR30474:SF3">
    <property type="entry name" value="PEPTIDOGLYCAN GLYCOSYLTRANSFERASE RODA"/>
    <property type="match status" value="1"/>
</dbReference>
<keyword evidence="3" id="KW-0133">Cell shape</keyword>
<dbReference type="GO" id="GO:0051301">
    <property type="term" value="P:cell division"/>
    <property type="evidence" value="ECO:0007669"/>
    <property type="project" value="InterPro"/>
</dbReference>
<gene>
    <name evidence="8" type="ORF">E1963_06355</name>
</gene>
<dbReference type="Proteomes" id="UP000295710">
    <property type="component" value="Unassembled WGS sequence"/>
</dbReference>
<evidence type="ECO:0000256" key="3">
    <source>
        <dbReference type="ARBA" id="ARBA00022960"/>
    </source>
</evidence>
<feature type="transmembrane region" description="Helical" evidence="7">
    <location>
        <begin position="152"/>
        <end position="172"/>
    </location>
</feature>
<feature type="transmembrane region" description="Helical" evidence="7">
    <location>
        <begin position="12"/>
        <end position="33"/>
    </location>
</feature>
<keyword evidence="2 7" id="KW-0812">Transmembrane</keyword>
<reference evidence="8 9" key="1">
    <citation type="journal article" date="2016" name="Nat. Microbiol.">
        <title>The Mouse Intestinal Bacterial Collection (miBC) provides host-specific insight into cultured diversity and functional potential of the gut microbiota.</title>
        <authorList>
            <person name="Lagkouvardos I."/>
            <person name="Pukall R."/>
            <person name="Abt B."/>
            <person name="Foesel B.U."/>
            <person name="Meier-Kolthoff J.P."/>
            <person name="Kumar N."/>
            <person name="Bresciani A."/>
            <person name="Martinez I."/>
            <person name="Just S."/>
            <person name="Ziegler C."/>
            <person name="Brugiroux S."/>
            <person name="Garzetti D."/>
            <person name="Wenning M."/>
            <person name="Bui T.P."/>
            <person name="Wang J."/>
            <person name="Hugenholtz F."/>
            <person name="Plugge C.M."/>
            <person name="Peterson D.A."/>
            <person name="Hornef M.W."/>
            <person name="Baines J.F."/>
            <person name="Smidt H."/>
            <person name="Walter J."/>
            <person name="Kristiansen K."/>
            <person name="Nielsen H.B."/>
            <person name="Haller D."/>
            <person name="Overmann J."/>
            <person name="Stecher B."/>
            <person name="Clavel T."/>
        </authorList>
    </citation>
    <scope>NUCLEOTIDE SEQUENCE [LARGE SCALE GENOMIC DNA]</scope>
    <source>
        <strain evidence="8 9">DSM 28560</strain>
    </source>
</reference>
<dbReference type="InterPro" id="IPR001182">
    <property type="entry name" value="FtsW/RodA"/>
</dbReference>
<dbReference type="GO" id="GO:0015648">
    <property type="term" value="F:lipid-linked peptidoglycan transporter activity"/>
    <property type="evidence" value="ECO:0007669"/>
    <property type="project" value="TreeGrafter"/>
</dbReference>
<dbReference type="GO" id="GO:0032153">
    <property type="term" value="C:cell division site"/>
    <property type="evidence" value="ECO:0007669"/>
    <property type="project" value="TreeGrafter"/>
</dbReference>
<feature type="transmembrane region" description="Helical" evidence="7">
    <location>
        <begin position="207"/>
        <end position="226"/>
    </location>
</feature>
<keyword evidence="5 7" id="KW-0472">Membrane</keyword>